<proteinExistence type="predicted"/>
<accession>A0ABY7GTM5</accession>
<reference evidence="1" key="1">
    <citation type="submission" date="2022-11" db="EMBL/GenBank/DDBJ databases">
        <title>Minimal conservation of predation-associated metabolite biosynthetic gene clusters underscores biosynthetic potential of Myxococcota including descriptions for ten novel species: Archangium lansinium sp. nov., Myxococcus landrumus sp. nov., Nannocystis bai.</title>
        <authorList>
            <person name="Ahearne A."/>
            <person name="Stevens C."/>
            <person name="Dowd S."/>
        </authorList>
    </citation>
    <scope>NUCLEOTIDE SEQUENCE</scope>
    <source>
        <strain evidence="1">Fl3</strain>
    </source>
</reference>
<sequence>MTATREALEPSPRMWARWPRWLHADALWPTHTALVHGDLHPATCCSPTTRA</sequence>
<dbReference type="EMBL" id="CP114040">
    <property type="protein sequence ID" value="WAS90280.1"/>
    <property type="molecule type" value="Genomic_DNA"/>
</dbReference>
<dbReference type="RefSeq" id="WP_269032611.1">
    <property type="nucleotide sequence ID" value="NZ_CP114040.1"/>
</dbReference>
<protein>
    <submittedName>
        <fullName evidence="1">Uncharacterized protein</fullName>
    </submittedName>
</protein>
<dbReference type="Proteomes" id="UP001164459">
    <property type="component" value="Chromosome"/>
</dbReference>
<gene>
    <name evidence="1" type="ORF">O0S08_29150</name>
</gene>
<name>A0ABY7GTM5_9BACT</name>
<keyword evidence="2" id="KW-1185">Reference proteome</keyword>
<evidence type="ECO:0000313" key="2">
    <source>
        <dbReference type="Proteomes" id="UP001164459"/>
    </source>
</evidence>
<evidence type="ECO:0000313" key="1">
    <source>
        <dbReference type="EMBL" id="WAS90280.1"/>
    </source>
</evidence>
<organism evidence="1 2">
    <name type="scientific">Nannocystis punicea</name>
    <dbReference type="NCBI Taxonomy" id="2995304"/>
    <lineage>
        <taxon>Bacteria</taxon>
        <taxon>Pseudomonadati</taxon>
        <taxon>Myxococcota</taxon>
        <taxon>Polyangia</taxon>
        <taxon>Nannocystales</taxon>
        <taxon>Nannocystaceae</taxon>
        <taxon>Nannocystis</taxon>
    </lineage>
</organism>